<keyword evidence="9 12" id="KW-0067">ATP-binding</keyword>
<evidence type="ECO:0000256" key="13">
    <source>
        <dbReference type="SAM" id="MobiDB-lite"/>
    </source>
</evidence>
<feature type="compositionally biased region" description="Acidic residues" evidence="13">
    <location>
        <begin position="390"/>
        <end position="402"/>
    </location>
</feature>
<keyword evidence="5" id="KW-0597">Phosphoprotein</keyword>
<evidence type="ECO:0000256" key="11">
    <source>
        <dbReference type="ARBA" id="ARBA00048679"/>
    </source>
</evidence>
<evidence type="ECO:0000259" key="14">
    <source>
        <dbReference type="PROSITE" id="PS50011"/>
    </source>
</evidence>
<proteinExistence type="inferred from homology"/>
<evidence type="ECO:0000256" key="8">
    <source>
        <dbReference type="ARBA" id="ARBA00022777"/>
    </source>
</evidence>
<dbReference type="GO" id="GO:0005524">
    <property type="term" value="F:ATP binding"/>
    <property type="evidence" value="ECO:0007669"/>
    <property type="project" value="UniProtKB-UniRule"/>
</dbReference>
<feature type="region of interest" description="Disordered" evidence="13">
    <location>
        <begin position="482"/>
        <end position="646"/>
    </location>
</feature>
<name>A0A1Y2H803_9FUNG</name>
<evidence type="ECO:0000256" key="4">
    <source>
        <dbReference type="ARBA" id="ARBA00022527"/>
    </source>
</evidence>
<dbReference type="InterPro" id="IPR000719">
    <property type="entry name" value="Prot_kinase_dom"/>
</dbReference>
<feature type="region of interest" description="Disordered" evidence="13">
    <location>
        <begin position="390"/>
        <end position="470"/>
    </location>
</feature>
<evidence type="ECO:0000256" key="6">
    <source>
        <dbReference type="ARBA" id="ARBA00022679"/>
    </source>
</evidence>
<dbReference type="InterPro" id="IPR011009">
    <property type="entry name" value="Kinase-like_dom_sf"/>
</dbReference>
<dbReference type="AlphaFoldDB" id="A0A1Y2H803"/>
<feature type="region of interest" description="Disordered" evidence="13">
    <location>
        <begin position="1"/>
        <end position="50"/>
    </location>
</feature>
<comment type="caution">
    <text evidence="15">The sequence shown here is derived from an EMBL/GenBank/DDBJ whole genome shotgun (WGS) entry which is preliminary data.</text>
</comment>
<keyword evidence="7 12" id="KW-0547">Nucleotide-binding</keyword>
<keyword evidence="6" id="KW-0808">Transferase</keyword>
<keyword evidence="16" id="KW-1185">Reference proteome</keyword>
<evidence type="ECO:0000313" key="15">
    <source>
        <dbReference type="EMBL" id="ORZ30717.1"/>
    </source>
</evidence>
<feature type="compositionally biased region" description="Polar residues" evidence="13">
    <location>
        <begin position="624"/>
        <end position="646"/>
    </location>
</feature>
<comment type="subcellular location">
    <subcellularLocation>
        <location evidence="1">Bud neck</location>
    </subcellularLocation>
</comment>
<feature type="domain" description="Protein kinase" evidence="14">
    <location>
        <begin position="52"/>
        <end position="307"/>
    </location>
</feature>
<evidence type="ECO:0000256" key="2">
    <source>
        <dbReference type="ARBA" id="ARBA00010791"/>
    </source>
</evidence>
<feature type="compositionally biased region" description="Low complexity" evidence="13">
    <location>
        <begin position="450"/>
        <end position="462"/>
    </location>
</feature>
<evidence type="ECO:0000256" key="1">
    <source>
        <dbReference type="ARBA" id="ARBA00004266"/>
    </source>
</evidence>
<evidence type="ECO:0000256" key="12">
    <source>
        <dbReference type="PROSITE-ProRule" id="PRU10141"/>
    </source>
</evidence>
<dbReference type="OrthoDB" id="504170at2759"/>
<dbReference type="FunFam" id="3.30.200.20:FF:000003">
    <property type="entry name" value="Non-specific serine/threonine protein kinase"/>
    <property type="match status" value="1"/>
</dbReference>
<evidence type="ECO:0000256" key="9">
    <source>
        <dbReference type="ARBA" id="ARBA00022840"/>
    </source>
</evidence>
<evidence type="ECO:0000313" key="16">
    <source>
        <dbReference type="Proteomes" id="UP000193411"/>
    </source>
</evidence>
<dbReference type="InterPro" id="IPR008271">
    <property type="entry name" value="Ser/Thr_kinase_AS"/>
</dbReference>
<feature type="compositionally biased region" description="Low complexity" evidence="13">
    <location>
        <begin position="560"/>
        <end position="585"/>
    </location>
</feature>
<dbReference type="Proteomes" id="UP000193411">
    <property type="component" value="Unassembled WGS sequence"/>
</dbReference>
<reference evidence="15 16" key="1">
    <citation type="submission" date="2016-07" db="EMBL/GenBank/DDBJ databases">
        <title>Pervasive Adenine N6-methylation of Active Genes in Fungi.</title>
        <authorList>
            <consortium name="DOE Joint Genome Institute"/>
            <person name="Mondo S.J."/>
            <person name="Dannebaum R.O."/>
            <person name="Kuo R.C."/>
            <person name="Labutti K."/>
            <person name="Haridas S."/>
            <person name="Kuo A."/>
            <person name="Salamov A."/>
            <person name="Ahrendt S.R."/>
            <person name="Lipzen A."/>
            <person name="Sullivan W."/>
            <person name="Andreopoulos W.B."/>
            <person name="Clum A."/>
            <person name="Lindquist E."/>
            <person name="Daum C."/>
            <person name="Ramamoorthy G.K."/>
            <person name="Gryganskyi A."/>
            <person name="Culley D."/>
            <person name="Magnuson J.K."/>
            <person name="James T.Y."/>
            <person name="O'Malley M.A."/>
            <person name="Stajich J.E."/>
            <person name="Spatafora J.W."/>
            <person name="Visel A."/>
            <person name="Grigoriev I.V."/>
        </authorList>
    </citation>
    <scope>NUCLEOTIDE SEQUENCE [LARGE SCALE GENOMIC DNA]</scope>
    <source>
        <strain evidence="15 16">PL171</strain>
    </source>
</reference>
<feature type="compositionally biased region" description="Low complexity" evidence="13">
    <location>
        <begin position="596"/>
        <end position="608"/>
    </location>
</feature>
<accession>A0A1Y2H803</accession>
<dbReference type="PROSITE" id="PS00107">
    <property type="entry name" value="PROTEIN_KINASE_ATP"/>
    <property type="match status" value="1"/>
</dbReference>
<sequence>MSSSQYASPVSPNNAHHGHAPQNPHPHTGSQGTLVAGTTPKPPAKSSRIGPYIMTKTLGMGSTGRVKLGVHQRTNQKVAVKIIPKQAMTNGQQQNLARKIEREIVIMKLVQHPHVMQLYDVYETDDELYLVLEHVEGGELFDYLVKRGRLDEKEACTFFQQIIFGLDYCHKHQICHRDLKPENLLLDSHRRIKIADFGMASLQQAGKMLETSCGSPHYASPEIIRGVKYDGALSDIWSCGVILYALLSGNLPFDDENIRRLLSKVKAGKFYMPPHISSLAQDLITKMLNVDPEARIQMQAIIAHPWFHTVPVNAASVVPVAQGIAQHSPVCGDDVDDDIVKSLNLLGWNDEHGLRASLASPDQTPEKVYYHLLRARKEEYLQNYMADGGLEEDMMGDGDNDTDSGLPRRRAESLASVFTERAKRGKSEASLVSGSQASLLGESPKEGKESSSNVQAAAAATAGKDGRPLTPRQQSLAQMMMTRPGSTHGAPADEFRGRVQSSVDTLTDPRRAAHHHNHREFHHHPSSATHHPHGATASHSNLTSSSNNSNAVHPLTVQIPSAPKPTASSAASAGSSPSVTSSVPALNSGSGGTGGSDTSPHGSSPGTPRFHRAPIRPLAGAITPLTSSPTNQMAHASQSDLSASTPTLTVPKRSWFAALMANFKPESMTLVHPANPTVTLALLKRVLPELGVKVQDGRRSGLKCKAEVPVPASATGASGAYAAAEIAGHLPAASELRVVKFRIDIADAAGGSNEMGSQTALASPSAGAQATSSGSSVLSCSLQQGPMAGMQRVIAMLSAAGIGQAGIIASPVQAGHAHGNSGGARVGAGSWAGVGGSTSALSHQHDGGHPM</sequence>
<dbReference type="Gene3D" id="1.10.510.10">
    <property type="entry name" value="Transferase(Phosphotransferase) domain 1"/>
    <property type="match status" value="1"/>
</dbReference>
<evidence type="ECO:0000256" key="7">
    <source>
        <dbReference type="ARBA" id="ARBA00022741"/>
    </source>
</evidence>
<comment type="similarity">
    <text evidence="2">Belongs to the protein kinase superfamily. CAMK Ser/Thr protein kinase family. NIM1 subfamily.</text>
</comment>
<gene>
    <name evidence="15" type="ORF">BCR44DRAFT_35177</name>
</gene>
<dbReference type="PANTHER" id="PTHR24346:SF110">
    <property type="entry name" value="NON-SPECIFIC SERINE_THREONINE PROTEIN KINASE"/>
    <property type="match status" value="1"/>
</dbReference>
<comment type="catalytic activity">
    <reaction evidence="11">
        <text>L-seryl-[protein] + ATP = O-phospho-L-seryl-[protein] + ADP + H(+)</text>
        <dbReference type="Rhea" id="RHEA:17989"/>
        <dbReference type="Rhea" id="RHEA-COMP:9863"/>
        <dbReference type="Rhea" id="RHEA-COMP:11604"/>
        <dbReference type="ChEBI" id="CHEBI:15378"/>
        <dbReference type="ChEBI" id="CHEBI:29999"/>
        <dbReference type="ChEBI" id="CHEBI:30616"/>
        <dbReference type="ChEBI" id="CHEBI:83421"/>
        <dbReference type="ChEBI" id="CHEBI:456216"/>
        <dbReference type="EC" id="2.7.11.1"/>
    </reaction>
</comment>
<dbReference type="GO" id="GO:0035556">
    <property type="term" value="P:intracellular signal transduction"/>
    <property type="evidence" value="ECO:0007669"/>
    <property type="project" value="TreeGrafter"/>
</dbReference>
<dbReference type="GO" id="GO:0005935">
    <property type="term" value="C:cellular bud neck"/>
    <property type="evidence" value="ECO:0007669"/>
    <property type="project" value="UniProtKB-SubCell"/>
</dbReference>
<dbReference type="PROSITE" id="PS50011">
    <property type="entry name" value="PROTEIN_KINASE_DOM"/>
    <property type="match status" value="1"/>
</dbReference>
<dbReference type="FunFam" id="1.10.510.10:FF:000394">
    <property type="entry name" value="Serine/threonine-protein kinase HSL1"/>
    <property type="match status" value="1"/>
</dbReference>
<protein>
    <recommendedName>
        <fullName evidence="3">non-specific serine/threonine protein kinase</fullName>
        <ecNumber evidence="3">2.7.11.1</ecNumber>
    </recommendedName>
</protein>
<dbReference type="Pfam" id="PF00069">
    <property type="entry name" value="Pkinase"/>
    <property type="match status" value="1"/>
</dbReference>
<keyword evidence="8 15" id="KW-0418">Kinase</keyword>
<dbReference type="STRING" id="765915.A0A1Y2H803"/>
<feature type="compositionally biased region" description="Low complexity" evidence="13">
    <location>
        <begin position="538"/>
        <end position="550"/>
    </location>
</feature>
<dbReference type="GO" id="GO:0005940">
    <property type="term" value="C:septin ring"/>
    <property type="evidence" value="ECO:0007669"/>
    <property type="project" value="UniProtKB-ARBA"/>
</dbReference>
<evidence type="ECO:0000256" key="5">
    <source>
        <dbReference type="ARBA" id="ARBA00022553"/>
    </source>
</evidence>
<dbReference type="PROSITE" id="PS00108">
    <property type="entry name" value="PROTEIN_KINASE_ST"/>
    <property type="match status" value="1"/>
</dbReference>
<feature type="compositionally biased region" description="Basic residues" evidence="13">
    <location>
        <begin position="512"/>
        <end position="533"/>
    </location>
</feature>
<evidence type="ECO:0000256" key="10">
    <source>
        <dbReference type="ARBA" id="ARBA00047899"/>
    </source>
</evidence>
<dbReference type="CDD" id="cd14081">
    <property type="entry name" value="STKc_BRSK1_2"/>
    <property type="match status" value="1"/>
</dbReference>
<organism evidence="15 16">
    <name type="scientific">Catenaria anguillulae PL171</name>
    <dbReference type="NCBI Taxonomy" id="765915"/>
    <lineage>
        <taxon>Eukaryota</taxon>
        <taxon>Fungi</taxon>
        <taxon>Fungi incertae sedis</taxon>
        <taxon>Blastocladiomycota</taxon>
        <taxon>Blastocladiomycetes</taxon>
        <taxon>Blastocladiales</taxon>
        <taxon>Catenariaceae</taxon>
        <taxon>Catenaria</taxon>
    </lineage>
</organism>
<dbReference type="EC" id="2.7.11.1" evidence="3"/>
<dbReference type="SUPFAM" id="SSF56112">
    <property type="entry name" value="Protein kinase-like (PK-like)"/>
    <property type="match status" value="1"/>
</dbReference>
<dbReference type="GO" id="GO:0004674">
    <property type="term" value="F:protein serine/threonine kinase activity"/>
    <property type="evidence" value="ECO:0007669"/>
    <property type="project" value="UniProtKB-KW"/>
</dbReference>
<keyword evidence="4" id="KW-0723">Serine/threonine-protein kinase</keyword>
<evidence type="ECO:0000256" key="3">
    <source>
        <dbReference type="ARBA" id="ARBA00012513"/>
    </source>
</evidence>
<dbReference type="SMART" id="SM00220">
    <property type="entry name" value="S_TKc"/>
    <property type="match status" value="1"/>
</dbReference>
<dbReference type="EMBL" id="MCFL01000076">
    <property type="protein sequence ID" value="ORZ30717.1"/>
    <property type="molecule type" value="Genomic_DNA"/>
</dbReference>
<dbReference type="PANTHER" id="PTHR24346">
    <property type="entry name" value="MAP/MICROTUBULE AFFINITY-REGULATING KINASE"/>
    <property type="match status" value="1"/>
</dbReference>
<dbReference type="InterPro" id="IPR017441">
    <property type="entry name" value="Protein_kinase_ATP_BS"/>
</dbReference>
<feature type="binding site" evidence="12">
    <location>
        <position position="81"/>
    </location>
    <ligand>
        <name>ATP</name>
        <dbReference type="ChEBI" id="CHEBI:30616"/>
    </ligand>
</feature>
<feature type="compositionally biased region" description="Polar residues" evidence="13">
    <location>
        <begin position="1"/>
        <end position="14"/>
    </location>
</feature>
<comment type="catalytic activity">
    <reaction evidence="10">
        <text>L-threonyl-[protein] + ATP = O-phospho-L-threonyl-[protein] + ADP + H(+)</text>
        <dbReference type="Rhea" id="RHEA:46608"/>
        <dbReference type="Rhea" id="RHEA-COMP:11060"/>
        <dbReference type="Rhea" id="RHEA-COMP:11605"/>
        <dbReference type="ChEBI" id="CHEBI:15378"/>
        <dbReference type="ChEBI" id="CHEBI:30013"/>
        <dbReference type="ChEBI" id="CHEBI:30616"/>
        <dbReference type="ChEBI" id="CHEBI:61977"/>
        <dbReference type="ChEBI" id="CHEBI:456216"/>
        <dbReference type="EC" id="2.7.11.1"/>
    </reaction>
</comment>